<keyword evidence="2" id="KW-1133">Transmembrane helix</keyword>
<protein>
    <recommendedName>
        <fullName evidence="3">DUF4190 domain-containing protein</fullName>
    </recommendedName>
</protein>
<comment type="caution">
    <text evidence="4">The sequence shown here is derived from an EMBL/GenBank/DDBJ whole genome shotgun (WGS) entry which is preliminary data.</text>
</comment>
<keyword evidence="5" id="KW-1185">Reference proteome</keyword>
<dbReference type="Proteomes" id="UP000586095">
    <property type="component" value="Unassembled WGS sequence"/>
</dbReference>
<name>A0A852R9S7_9MICO</name>
<dbReference type="EMBL" id="JACCBD010000001">
    <property type="protein sequence ID" value="NYD27598.1"/>
    <property type="molecule type" value="Genomic_DNA"/>
</dbReference>
<accession>A0A852R9S7</accession>
<dbReference type="AlphaFoldDB" id="A0A852R9S7"/>
<sequence>MTQLPPDRDPNETPEDGAVDPGTATPGVPALQSFPHRPEPEQDGSEQQPAAQASPSGFPAPEQPAPGAPQPAQGWAQPAGQPTYQQPGYAQPGYAQPGYPVGQPYAPAAPPMNVFAIVGFIAVFFSGIVGVILGHIALSKIKRTGEGGRGLALAATIIGYVRIGLSILGTILFFVFFGVFGAFGSAYSSAVDADAYDHGDSEFHSPGDDWTEVPDPRFSDTPWIGSENEALCTALLAPEVSIFDDPAAYYTDLLAASDDAEFSALVSELLAFAETDEQLTLDQVKQRSDAESQWAEASSQLGAICMGEDASAR</sequence>
<evidence type="ECO:0000259" key="3">
    <source>
        <dbReference type="Pfam" id="PF13828"/>
    </source>
</evidence>
<dbReference type="RefSeq" id="WP_237463453.1">
    <property type="nucleotide sequence ID" value="NZ_BAAALZ010000001.1"/>
</dbReference>
<keyword evidence="2" id="KW-0812">Transmembrane</keyword>
<proteinExistence type="predicted"/>
<dbReference type="Pfam" id="PF13828">
    <property type="entry name" value="DUF4190"/>
    <property type="match status" value="1"/>
</dbReference>
<keyword evidence="2" id="KW-0472">Membrane</keyword>
<dbReference type="InterPro" id="IPR025241">
    <property type="entry name" value="DUF4190"/>
</dbReference>
<feature type="transmembrane region" description="Helical" evidence="2">
    <location>
        <begin position="114"/>
        <end position="138"/>
    </location>
</feature>
<evidence type="ECO:0000313" key="4">
    <source>
        <dbReference type="EMBL" id="NYD27598.1"/>
    </source>
</evidence>
<feature type="compositionally biased region" description="Basic and acidic residues" evidence="1">
    <location>
        <begin position="1"/>
        <end position="11"/>
    </location>
</feature>
<evidence type="ECO:0000256" key="1">
    <source>
        <dbReference type="SAM" id="MobiDB-lite"/>
    </source>
</evidence>
<feature type="domain" description="DUF4190" evidence="3">
    <location>
        <begin position="114"/>
        <end position="168"/>
    </location>
</feature>
<evidence type="ECO:0000256" key="2">
    <source>
        <dbReference type="SAM" id="Phobius"/>
    </source>
</evidence>
<feature type="compositionally biased region" description="Polar residues" evidence="1">
    <location>
        <begin position="45"/>
        <end position="55"/>
    </location>
</feature>
<feature type="transmembrane region" description="Helical" evidence="2">
    <location>
        <begin position="150"/>
        <end position="183"/>
    </location>
</feature>
<gene>
    <name evidence="4" type="ORF">BJ960_002401</name>
</gene>
<evidence type="ECO:0000313" key="5">
    <source>
        <dbReference type="Proteomes" id="UP000586095"/>
    </source>
</evidence>
<feature type="compositionally biased region" description="Low complexity" evidence="1">
    <location>
        <begin position="70"/>
        <end position="82"/>
    </location>
</feature>
<organism evidence="4 5">
    <name type="scientific">Leucobacter aridicollis</name>
    <dbReference type="NCBI Taxonomy" id="283878"/>
    <lineage>
        <taxon>Bacteria</taxon>
        <taxon>Bacillati</taxon>
        <taxon>Actinomycetota</taxon>
        <taxon>Actinomycetes</taxon>
        <taxon>Micrococcales</taxon>
        <taxon>Microbacteriaceae</taxon>
        <taxon>Leucobacter</taxon>
    </lineage>
</organism>
<feature type="region of interest" description="Disordered" evidence="1">
    <location>
        <begin position="1"/>
        <end position="91"/>
    </location>
</feature>
<reference evidence="4 5" key="1">
    <citation type="submission" date="2020-07" db="EMBL/GenBank/DDBJ databases">
        <title>Sequencing the genomes of 1000 actinobacteria strains.</title>
        <authorList>
            <person name="Klenk H.-P."/>
        </authorList>
    </citation>
    <scope>NUCLEOTIDE SEQUENCE [LARGE SCALE GENOMIC DNA]</scope>
    <source>
        <strain evidence="4 5">DSM 17380</strain>
    </source>
</reference>